<evidence type="ECO:0000256" key="1">
    <source>
        <dbReference type="ARBA" id="ARBA00004323"/>
    </source>
</evidence>
<evidence type="ECO:0000313" key="14">
    <source>
        <dbReference type="Ensembl" id="ENSXETP00000116380"/>
    </source>
</evidence>
<dbReference type="InterPro" id="IPR002659">
    <property type="entry name" value="Glyco_trans_31"/>
</dbReference>
<comment type="similarity">
    <text evidence="3 13">Belongs to the glycosyltransferase 31 family.</text>
</comment>
<keyword evidence="12" id="KW-0325">Glycoprotein</keyword>
<keyword evidence="11" id="KW-0472">Membrane</keyword>
<comment type="subcellular location">
    <subcellularLocation>
        <location evidence="1 13">Golgi apparatus membrane</location>
        <topology evidence="1 13">Single-pass type II membrane protein</topology>
    </subcellularLocation>
</comment>
<dbReference type="FunCoup" id="A0A803K7N4">
    <property type="interactions" value="320"/>
</dbReference>
<dbReference type="EC" id="2.4.1.-" evidence="13"/>
<sequence>MKNWAFMKMVRKKLAFATVVMVSAFGLWALLTEITVPLFILDYCTICPKRNTYYVVDFEDVNKTFTLLPKVNCKKTPPYLVLLITCTRDEKEARMAIRETWGRRRRIEGKLVFSYFLLGISPYQDINAEAELINESNTYNDIVQRPFIDTYYNLTLKTIMGIDWVSDHCPETRFVMKTDSDMFVNTFYLVQLLAKKNQSSNFFTGFLKLNEYPIRNIFSKWYASKREYPGAKYPPFCSGTGYVFSVDVAKKIHNISTTVPFFKLEDVYLGLCLDILDIHLEELHTEQTFFAERQSFSVCKYSKLVTSHGVKPYENIVYWNLLQRPTSEKC</sequence>
<dbReference type="GO" id="GO:0006629">
    <property type="term" value="P:lipid metabolic process"/>
    <property type="evidence" value="ECO:0007669"/>
    <property type="project" value="UniProtKB-KW"/>
</dbReference>
<evidence type="ECO:0000256" key="9">
    <source>
        <dbReference type="ARBA" id="ARBA00023034"/>
    </source>
</evidence>
<keyword evidence="6" id="KW-0812">Transmembrane</keyword>
<evidence type="ECO:0000256" key="7">
    <source>
        <dbReference type="ARBA" id="ARBA00022968"/>
    </source>
</evidence>
<dbReference type="SUPFAM" id="SSF53448">
    <property type="entry name" value="Nucleotide-diphospho-sugar transferases"/>
    <property type="match status" value="1"/>
</dbReference>
<dbReference type="GO" id="GO:0000139">
    <property type="term" value="C:Golgi membrane"/>
    <property type="evidence" value="ECO:0007669"/>
    <property type="project" value="UniProtKB-SubCell"/>
</dbReference>
<evidence type="ECO:0000256" key="12">
    <source>
        <dbReference type="ARBA" id="ARBA00023180"/>
    </source>
</evidence>
<dbReference type="Gene3D" id="3.90.550.50">
    <property type="match status" value="1"/>
</dbReference>
<evidence type="ECO:0000256" key="5">
    <source>
        <dbReference type="ARBA" id="ARBA00022679"/>
    </source>
</evidence>
<dbReference type="Pfam" id="PF01762">
    <property type="entry name" value="Galactosyl_T"/>
    <property type="match status" value="1"/>
</dbReference>
<keyword evidence="8" id="KW-1133">Transmembrane helix</keyword>
<dbReference type="Xenbase" id="XB-GENE-992031">
    <property type="gene designation" value="b3galt5l"/>
</dbReference>
<proteinExistence type="inferred from homology"/>
<evidence type="ECO:0000256" key="11">
    <source>
        <dbReference type="ARBA" id="ARBA00023136"/>
    </source>
</evidence>
<reference evidence="14" key="1">
    <citation type="journal article" date="2010" name="Science">
        <title>The genome of the Western clawed frog Xenopus tropicalis.</title>
        <authorList>
            <person name="Hellsten U."/>
            <person name="Harland R.M."/>
            <person name="Gilchrist M.J."/>
            <person name="Hendrix D."/>
            <person name="Jurka J."/>
            <person name="Kapitonov V."/>
            <person name="Ovcharenko I."/>
            <person name="Putnam N.H."/>
            <person name="Shu S."/>
            <person name="Taher L."/>
            <person name="Blitz I.L."/>
            <person name="Blumberg B."/>
            <person name="Dichmann D.S."/>
            <person name="Dubchak I."/>
            <person name="Amaya E."/>
            <person name="Detter J.C."/>
            <person name="Fletcher R."/>
            <person name="Gerhard D.S."/>
            <person name="Goodstein D."/>
            <person name="Graves T."/>
            <person name="Grigoriev I.V."/>
            <person name="Grimwood J."/>
            <person name="Kawashima T."/>
            <person name="Lindquist E."/>
            <person name="Lucas S.M."/>
            <person name="Mead P.E."/>
            <person name="Mitros T."/>
            <person name="Ogino H."/>
            <person name="Ohta Y."/>
            <person name="Poliakov A.V."/>
            <person name="Pollet N."/>
            <person name="Robert J."/>
            <person name="Salamov A."/>
            <person name="Sater A.K."/>
            <person name="Schmutz J."/>
            <person name="Terry A."/>
            <person name="Vize P.D."/>
            <person name="Warren W.C."/>
            <person name="Wells D."/>
            <person name="Wills A."/>
            <person name="Wilson R.K."/>
            <person name="Zimmerman L.B."/>
            <person name="Zorn A.M."/>
            <person name="Grainger R."/>
            <person name="Grammer T."/>
            <person name="Khokha M.K."/>
            <person name="Richardson P.M."/>
            <person name="Rokhsar D.S."/>
        </authorList>
    </citation>
    <scope>NUCLEOTIDE SEQUENCE [LARGE SCALE GENOMIC DNA]</scope>
    <source>
        <strain evidence="14">Nigerian</strain>
    </source>
</reference>
<keyword evidence="10" id="KW-0443">Lipid metabolism</keyword>
<evidence type="ECO:0000256" key="3">
    <source>
        <dbReference type="ARBA" id="ARBA00008661"/>
    </source>
</evidence>
<keyword evidence="4 13" id="KW-0328">Glycosyltransferase</keyword>
<dbReference type="Ensembl" id="ENSXETT00000121602">
    <property type="protein sequence ID" value="ENSXETP00000116380"/>
    <property type="gene ID" value="ENSXETG00000006123"/>
</dbReference>
<accession>A0A803K7N4</accession>
<organism evidence="14">
    <name type="scientific">Xenopus tropicalis</name>
    <name type="common">Western clawed frog</name>
    <name type="synonym">Silurana tropicalis</name>
    <dbReference type="NCBI Taxonomy" id="8364"/>
    <lineage>
        <taxon>Eukaryota</taxon>
        <taxon>Metazoa</taxon>
        <taxon>Chordata</taxon>
        <taxon>Craniata</taxon>
        <taxon>Vertebrata</taxon>
        <taxon>Euteleostomi</taxon>
        <taxon>Amphibia</taxon>
        <taxon>Batrachia</taxon>
        <taxon>Anura</taxon>
        <taxon>Pipoidea</taxon>
        <taxon>Pipidae</taxon>
        <taxon>Xenopodinae</taxon>
        <taxon>Xenopus</taxon>
        <taxon>Silurana</taxon>
    </lineage>
</organism>
<keyword evidence="7" id="KW-0735">Signal-anchor</keyword>
<dbReference type="PANTHER" id="PTHR11214">
    <property type="entry name" value="BETA-1,3-N-ACETYLGLUCOSAMINYLTRANSFERASE"/>
    <property type="match status" value="1"/>
</dbReference>
<dbReference type="InterPro" id="IPR029044">
    <property type="entry name" value="Nucleotide-diphossugar_trans"/>
</dbReference>
<dbReference type="GO" id="GO:0016758">
    <property type="term" value="F:hexosyltransferase activity"/>
    <property type="evidence" value="ECO:0007669"/>
    <property type="project" value="InterPro"/>
</dbReference>
<protein>
    <recommendedName>
        <fullName evidence="13">Hexosyltransferase</fullName>
        <ecNumber evidence="13">2.4.1.-</ecNumber>
    </recommendedName>
</protein>
<evidence type="ECO:0000256" key="2">
    <source>
        <dbReference type="ARBA" id="ARBA00004922"/>
    </source>
</evidence>
<evidence type="ECO:0000256" key="13">
    <source>
        <dbReference type="RuleBase" id="RU363063"/>
    </source>
</evidence>
<dbReference type="InParanoid" id="A0A803K7N4"/>
<evidence type="ECO:0000256" key="6">
    <source>
        <dbReference type="ARBA" id="ARBA00022692"/>
    </source>
</evidence>
<dbReference type="GeneTree" id="ENSGT00940000160964"/>
<keyword evidence="5" id="KW-0808">Transferase</keyword>
<evidence type="ECO:0000256" key="10">
    <source>
        <dbReference type="ARBA" id="ARBA00023098"/>
    </source>
</evidence>
<dbReference type="AlphaFoldDB" id="A0A803K7N4"/>
<keyword evidence="9 13" id="KW-0333">Golgi apparatus</keyword>
<comment type="pathway">
    <text evidence="2">Protein modification; protein glycosylation.</text>
</comment>
<dbReference type="FunFam" id="3.90.550.50:FF:000001">
    <property type="entry name" value="Hexosyltransferase"/>
    <property type="match status" value="1"/>
</dbReference>
<evidence type="ECO:0000256" key="8">
    <source>
        <dbReference type="ARBA" id="ARBA00022989"/>
    </source>
</evidence>
<evidence type="ECO:0000256" key="4">
    <source>
        <dbReference type="ARBA" id="ARBA00022676"/>
    </source>
</evidence>
<reference evidence="14" key="2">
    <citation type="submission" date="2021-03" db="UniProtKB">
        <authorList>
            <consortium name="Ensembl"/>
        </authorList>
    </citation>
    <scope>IDENTIFICATION</scope>
</reference>
<dbReference type="Bgee" id="ENSXETG00000006123">
    <property type="expression patterns" value="Expressed in liver and 3 other cell types or tissues"/>
</dbReference>
<gene>
    <name evidence="14" type="primary">b3galt5l</name>
</gene>
<name>A0A803K7N4_XENTR</name>
<dbReference type="PANTHER" id="PTHR11214:SF380">
    <property type="entry name" value="HEXOSYLTRANSFERASE"/>
    <property type="match status" value="1"/>
</dbReference>